<reference evidence="3 4" key="1">
    <citation type="journal article" date="2018" name="Mol. Plant">
        <title>The genome of Artemisia annua provides insight into the evolution of Asteraceae family and artemisinin biosynthesis.</title>
        <authorList>
            <person name="Shen Q."/>
            <person name="Zhang L."/>
            <person name="Liao Z."/>
            <person name="Wang S."/>
            <person name="Yan T."/>
            <person name="Shi P."/>
            <person name="Liu M."/>
            <person name="Fu X."/>
            <person name="Pan Q."/>
            <person name="Wang Y."/>
            <person name="Lv Z."/>
            <person name="Lu X."/>
            <person name="Zhang F."/>
            <person name="Jiang W."/>
            <person name="Ma Y."/>
            <person name="Chen M."/>
            <person name="Hao X."/>
            <person name="Li L."/>
            <person name="Tang Y."/>
            <person name="Lv G."/>
            <person name="Zhou Y."/>
            <person name="Sun X."/>
            <person name="Brodelius P.E."/>
            <person name="Rose J.K.C."/>
            <person name="Tang K."/>
        </authorList>
    </citation>
    <scope>NUCLEOTIDE SEQUENCE [LARGE SCALE GENOMIC DNA]</scope>
    <source>
        <strain evidence="4">cv. Huhao1</strain>
        <tissue evidence="3">Leaf</tissue>
    </source>
</reference>
<protein>
    <submittedName>
        <fullName evidence="3">Putative serine/threonine-protein kinase</fullName>
    </submittedName>
</protein>
<evidence type="ECO:0000313" key="4">
    <source>
        <dbReference type="Proteomes" id="UP000245207"/>
    </source>
</evidence>
<organism evidence="3 4">
    <name type="scientific">Artemisia annua</name>
    <name type="common">Sweet wormwood</name>
    <dbReference type="NCBI Taxonomy" id="35608"/>
    <lineage>
        <taxon>Eukaryota</taxon>
        <taxon>Viridiplantae</taxon>
        <taxon>Streptophyta</taxon>
        <taxon>Embryophyta</taxon>
        <taxon>Tracheophyta</taxon>
        <taxon>Spermatophyta</taxon>
        <taxon>Magnoliopsida</taxon>
        <taxon>eudicotyledons</taxon>
        <taxon>Gunneridae</taxon>
        <taxon>Pentapetalae</taxon>
        <taxon>asterids</taxon>
        <taxon>campanulids</taxon>
        <taxon>Asterales</taxon>
        <taxon>Asteraceae</taxon>
        <taxon>Asteroideae</taxon>
        <taxon>Anthemideae</taxon>
        <taxon>Artemisiinae</taxon>
        <taxon>Artemisia</taxon>
    </lineage>
</organism>
<dbReference type="GO" id="GO:0005524">
    <property type="term" value="F:ATP binding"/>
    <property type="evidence" value="ECO:0007669"/>
    <property type="project" value="UniProtKB-KW"/>
</dbReference>
<dbReference type="EMBL" id="PKPP01000454">
    <property type="protein sequence ID" value="PWA92576.1"/>
    <property type="molecule type" value="Genomic_DNA"/>
</dbReference>
<proteinExistence type="predicted"/>
<evidence type="ECO:0000313" key="3">
    <source>
        <dbReference type="EMBL" id="PWA92576.1"/>
    </source>
</evidence>
<keyword evidence="4" id="KW-1185">Reference proteome</keyword>
<dbReference type="STRING" id="35608.A0A2U1Q3J7"/>
<accession>A0A2U1Q3J7</accession>
<dbReference type="AlphaFoldDB" id="A0A2U1Q3J7"/>
<keyword evidence="3" id="KW-0418">Kinase</keyword>
<evidence type="ECO:0000256" key="1">
    <source>
        <dbReference type="ARBA" id="ARBA00022741"/>
    </source>
</evidence>
<dbReference type="Proteomes" id="UP000245207">
    <property type="component" value="Unassembled WGS sequence"/>
</dbReference>
<dbReference type="PANTHER" id="PTHR46008:SF18">
    <property type="entry name" value="PROTEIN KINASE DOMAIN-CONTAINING PROTEIN"/>
    <property type="match status" value="1"/>
</dbReference>
<keyword evidence="3" id="KW-0808">Transferase</keyword>
<name>A0A2U1Q3J7_ARTAN</name>
<sequence length="101" mass="10857">MRAVDGRRDKREIALVDMAVGRIQMGLLEEVIDPRLAAVDSSSVAAMAELSFRCVAADKDDRPDAREVVAELKRIKGRVRGAVGTVRVLASSNVVVPDGVL</sequence>
<comment type="caution">
    <text evidence="3">The sequence shown here is derived from an EMBL/GenBank/DDBJ whole genome shotgun (WGS) entry which is preliminary data.</text>
</comment>
<keyword evidence="1" id="KW-0547">Nucleotide-binding</keyword>
<dbReference type="Gene3D" id="1.10.510.10">
    <property type="entry name" value="Transferase(Phosphotransferase) domain 1"/>
    <property type="match status" value="1"/>
</dbReference>
<dbReference type="PANTHER" id="PTHR46008">
    <property type="entry name" value="LEAF RUST 10 DISEASE-RESISTANCE LOCUS RECEPTOR-LIKE PROTEIN KINASE-LIKE 1.4"/>
    <property type="match status" value="1"/>
</dbReference>
<keyword evidence="2" id="KW-0067">ATP-binding</keyword>
<dbReference type="GO" id="GO:0016301">
    <property type="term" value="F:kinase activity"/>
    <property type="evidence" value="ECO:0007669"/>
    <property type="project" value="UniProtKB-KW"/>
</dbReference>
<evidence type="ECO:0000256" key="2">
    <source>
        <dbReference type="ARBA" id="ARBA00022840"/>
    </source>
</evidence>
<gene>
    <name evidence="3" type="ORF">CTI12_AA078310</name>
</gene>
<dbReference type="OrthoDB" id="635774at2759"/>